<feature type="transmembrane region" description="Helical" evidence="7">
    <location>
        <begin position="73"/>
        <end position="97"/>
    </location>
</feature>
<reference evidence="9 11" key="1">
    <citation type="submission" date="2014-04" db="EMBL/GenBank/DDBJ databases">
        <authorList>
            <person name="Bishop-Lilly K.A."/>
            <person name="Broomall S.M."/>
            <person name="Chain P.S."/>
            <person name="Chertkov O."/>
            <person name="Coyne S.R."/>
            <person name="Daligault H.E."/>
            <person name="Davenport K.W."/>
            <person name="Erkkila T."/>
            <person name="Frey K.G."/>
            <person name="Gibbons H.S."/>
            <person name="Gu W."/>
            <person name="Jaissle J."/>
            <person name="Johnson S.L."/>
            <person name="Koroleva G.I."/>
            <person name="Ladner J.T."/>
            <person name="Lo C.-C."/>
            <person name="Minogue T.D."/>
            <person name="Munk C."/>
            <person name="Palacios G.F."/>
            <person name="Redden C.L."/>
            <person name="Rosenzweig C.N."/>
            <person name="Scholz M.B."/>
            <person name="Teshima H."/>
            <person name="Xu Y."/>
        </authorList>
    </citation>
    <scope>NUCLEOTIDE SEQUENCE [LARGE SCALE GENOMIC DNA]</scope>
    <source>
        <strain evidence="9 11">8244</strain>
    </source>
</reference>
<organism evidence="9 11">
    <name type="scientific">Paenibacillus macerans</name>
    <name type="common">Bacillus macerans</name>
    <dbReference type="NCBI Taxonomy" id="44252"/>
    <lineage>
        <taxon>Bacteria</taxon>
        <taxon>Bacillati</taxon>
        <taxon>Bacillota</taxon>
        <taxon>Bacilli</taxon>
        <taxon>Bacillales</taxon>
        <taxon>Paenibacillaceae</taxon>
        <taxon>Paenibacillus</taxon>
    </lineage>
</organism>
<proteinExistence type="inferred from homology"/>
<comment type="similarity">
    <text evidence="7">Belongs to the binding-protein-dependent transport system permease family.</text>
</comment>
<keyword evidence="6 7" id="KW-0472">Membrane</keyword>
<evidence type="ECO:0000313" key="11">
    <source>
        <dbReference type="Proteomes" id="UP000029278"/>
    </source>
</evidence>
<evidence type="ECO:0000256" key="2">
    <source>
        <dbReference type="ARBA" id="ARBA00022448"/>
    </source>
</evidence>
<dbReference type="EMBL" id="WNZZ01000015">
    <property type="protein sequence ID" value="MUG24425.1"/>
    <property type="molecule type" value="Genomic_DNA"/>
</dbReference>
<keyword evidence="11" id="KW-1185">Reference proteome</keyword>
<dbReference type="STRING" id="44252.DJ90_4445"/>
<comment type="caution">
    <text evidence="9">The sequence shown here is derived from an EMBL/GenBank/DDBJ whole genome shotgun (WGS) entry which is preliminary data.</text>
</comment>
<reference evidence="10 12" key="2">
    <citation type="submission" date="2019-11" db="EMBL/GenBank/DDBJ databases">
        <title>Draft genome sequences of five Paenibacillus species of dairy origin.</title>
        <authorList>
            <person name="Olajide A.M."/>
            <person name="Chen S."/>
            <person name="Lapointe G."/>
        </authorList>
    </citation>
    <scope>NUCLEOTIDE SEQUENCE [LARGE SCALE GENOMIC DNA]</scope>
    <source>
        <strain evidence="10 12">3CT49</strain>
    </source>
</reference>
<gene>
    <name evidence="9" type="ORF">DJ90_4445</name>
    <name evidence="10" type="ORF">GNQ08_18795</name>
</gene>
<dbReference type="HOGENOM" id="CLU_016047_1_1_9"/>
<evidence type="ECO:0000259" key="8">
    <source>
        <dbReference type="PROSITE" id="PS50928"/>
    </source>
</evidence>
<evidence type="ECO:0000256" key="5">
    <source>
        <dbReference type="ARBA" id="ARBA00022989"/>
    </source>
</evidence>
<dbReference type="PANTHER" id="PTHR43744">
    <property type="entry name" value="ABC TRANSPORTER PERMEASE PROTEIN MG189-RELATED-RELATED"/>
    <property type="match status" value="1"/>
</dbReference>
<dbReference type="Pfam" id="PF00528">
    <property type="entry name" value="BPD_transp_1"/>
    <property type="match status" value="1"/>
</dbReference>
<dbReference type="InterPro" id="IPR035906">
    <property type="entry name" value="MetI-like_sf"/>
</dbReference>
<dbReference type="GO" id="GO:0055085">
    <property type="term" value="P:transmembrane transport"/>
    <property type="evidence" value="ECO:0007669"/>
    <property type="project" value="InterPro"/>
</dbReference>
<protein>
    <submittedName>
        <fullName evidence="10">ABC transporter permease subunit</fullName>
    </submittedName>
    <submittedName>
        <fullName evidence="9">Binding--dependent transport system inner membrane component family protein</fullName>
    </submittedName>
</protein>
<feature type="transmembrane region" description="Helical" evidence="7">
    <location>
        <begin position="12"/>
        <end position="34"/>
    </location>
</feature>
<dbReference type="SUPFAM" id="SSF161098">
    <property type="entry name" value="MetI-like"/>
    <property type="match status" value="1"/>
</dbReference>
<dbReference type="Gene3D" id="1.10.3720.10">
    <property type="entry name" value="MetI-like"/>
    <property type="match status" value="1"/>
</dbReference>
<evidence type="ECO:0000256" key="7">
    <source>
        <dbReference type="RuleBase" id="RU363032"/>
    </source>
</evidence>
<accession>A0A090Z968</accession>
<evidence type="ECO:0000256" key="3">
    <source>
        <dbReference type="ARBA" id="ARBA00022475"/>
    </source>
</evidence>
<keyword evidence="5 7" id="KW-1133">Transmembrane helix</keyword>
<dbReference type="Proteomes" id="UP000029278">
    <property type="component" value="Unassembled WGS sequence"/>
</dbReference>
<dbReference type="CDD" id="cd06261">
    <property type="entry name" value="TM_PBP2"/>
    <property type="match status" value="1"/>
</dbReference>
<dbReference type="GO" id="GO:0005886">
    <property type="term" value="C:plasma membrane"/>
    <property type="evidence" value="ECO:0007669"/>
    <property type="project" value="UniProtKB-SubCell"/>
</dbReference>
<evidence type="ECO:0000313" key="10">
    <source>
        <dbReference type="EMBL" id="MUG24425.1"/>
    </source>
</evidence>
<dbReference type="InterPro" id="IPR000515">
    <property type="entry name" value="MetI-like"/>
</dbReference>
<evidence type="ECO:0000256" key="6">
    <source>
        <dbReference type="ARBA" id="ARBA00023136"/>
    </source>
</evidence>
<dbReference type="PANTHER" id="PTHR43744:SF6">
    <property type="entry name" value="ABC TRANSPORTER PERMEASE PROTEIN YESQ-RELATED"/>
    <property type="match status" value="1"/>
</dbReference>
<dbReference type="PROSITE" id="PS50928">
    <property type="entry name" value="ABC_TM1"/>
    <property type="match status" value="1"/>
</dbReference>
<keyword evidence="3" id="KW-1003">Cell membrane</keyword>
<keyword evidence="2 7" id="KW-0813">Transport</keyword>
<feature type="transmembrane region" description="Helical" evidence="7">
    <location>
        <begin position="143"/>
        <end position="164"/>
    </location>
</feature>
<evidence type="ECO:0000313" key="12">
    <source>
        <dbReference type="Proteomes" id="UP000442469"/>
    </source>
</evidence>
<dbReference type="AlphaFoldDB" id="A0A090Z968"/>
<dbReference type="PATRIC" id="fig|44252.3.peg.4687"/>
<keyword evidence="4 7" id="KW-0812">Transmembrane</keyword>
<dbReference type="EMBL" id="JMQA01000039">
    <property type="protein sequence ID" value="KFN00881.1"/>
    <property type="molecule type" value="Genomic_DNA"/>
</dbReference>
<feature type="domain" description="ABC transmembrane type-1" evidence="8">
    <location>
        <begin position="74"/>
        <end position="264"/>
    </location>
</feature>
<evidence type="ECO:0000256" key="1">
    <source>
        <dbReference type="ARBA" id="ARBA00004651"/>
    </source>
</evidence>
<evidence type="ECO:0000313" key="9">
    <source>
        <dbReference type="EMBL" id="KFN00881.1"/>
    </source>
</evidence>
<evidence type="ECO:0000256" key="4">
    <source>
        <dbReference type="ARBA" id="ARBA00022692"/>
    </source>
</evidence>
<dbReference type="Proteomes" id="UP000442469">
    <property type="component" value="Unassembled WGS sequence"/>
</dbReference>
<sequence>MHTLARKKRIQNLLFQILILLLAAAFLFPIAWMLSTALKAPEDIFTPKPELIPDTWQFRNFADAWNAQPFGRFLLNTLIVVGVSTPFAMLSATMVAFGFARINFWGRNALFLLVIGTMVIPWDVTAIPLYIEYNKLGMINTLWPMILPGAFGSAFFIFLARQFIMGVPRDLDEAAEIDGCNRWQIYWKIILPLCRPIVVVIGVFHFVWCWNEFLTPLIFINDQSMYTLPLGINLFKNAFNIEYEKLMAISCLSVLFPATLFYFTQNLILGGISLSGVKK</sequence>
<dbReference type="RefSeq" id="WP_036625176.1">
    <property type="nucleotide sequence ID" value="NZ_JAHAJO010000092.1"/>
</dbReference>
<dbReference type="OrthoDB" id="9771544at2"/>
<name>A0A090Z968_PAEMA</name>
<comment type="subcellular location">
    <subcellularLocation>
        <location evidence="1 7">Cell membrane</location>
        <topology evidence="1 7">Multi-pass membrane protein</topology>
    </subcellularLocation>
</comment>
<feature type="transmembrane region" description="Helical" evidence="7">
    <location>
        <begin position="109"/>
        <end position="131"/>
    </location>
</feature>
<dbReference type="GeneID" id="77008952"/>